<keyword evidence="1" id="KW-0472">Membrane</keyword>
<sequence length="470" mass="56028">MFKKSIANIWKILKFLIFFGFCIFVYETVSFGIFLIKNNKEIKNHKFQIWNKTKLEKWNNIRKYDLFTLKNFGEFEYTIKEKNIINILPSEINNLSDIDSFFSFNQIKSYKDYNLIAIEPIDELGALILFLKSQKNKLEPIKNIILTGFKKRNKENNNTIEKTSLNTPNNQLLYSFNFNQKTINGNLTFFNYLKPKNENQYPTKWFAITSAKNFLDNLNLEKINLKIANKFSKTNIDAHFFLDGRNQWETKIDLSYFLENNEKIQAKPFLDYLILEINFENEEQAKLFTSKDKIASFWSNEDNHENGFYKQKDSQLDFYTFNKNFFNFDLALSKKINNSLFTDFQNNLENSTNLLRINSETYIDLSTNFKVSIPLDNQDIVGSIYSNSNQKYLLNFVENNSSWWLPLKYQNNAQNDFRNLLLNKYNDKVSNFLTQYTYDIFRKNTKTNQNKSFQEVFNQKYPNQELGYIL</sequence>
<organism evidence="2 3">
    <name type="scientific">Mycoplasmopsis gallopavonis</name>
    <dbReference type="NCBI Taxonomy" id="76629"/>
    <lineage>
        <taxon>Bacteria</taxon>
        <taxon>Bacillati</taxon>
        <taxon>Mycoplasmatota</taxon>
        <taxon>Mycoplasmoidales</taxon>
        <taxon>Metamycoplasmataceae</taxon>
        <taxon>Mycoplasmopsis</taxon>
    </lineage>
</organism>
<evidence type="ECO:0000313" key="3">
    <source>
        <dbReference type="Proteomes" id="UP000289862"/>
    </source>
</evidence>
<dbReference type="RefSeq" id="WP_119571881.1">
    <property type="nucleotide sequence ID" value="NZ_LR215031.1"/>
</dbReference>
<protein>
    <submittedName>
        <fullName evidence="2">Uncharacterized protein</fullName>
    </submittedName>
</protein>
<feature type="transmembrane region" description="Helical" evidence="1">
    <location>
        <begin position="12"/>
        <end position="36"/>
    </location>
</feature>
<name>A0A449AYV9_9BACT</name>
<dbReference type="AlphaFoldDB" id="A0A449AYV9"/>
<keyword evidence="1" id="KW-1133">Transmembrane helix</keyword>
<evidence type="ECO:0000313" key="2">
    <source>
        <dbReference type="EMBL" id="VEU72672.1"/>
    </source>
</evidence>
<gene>
    <name evidence="2" type="ORF">NCTC10186_00139</name>
</gene>
<dbReference type="OrthoDB" id="393864at2"/>
<reference evidence="2 3" key="1">
    <citation type="submission" date="2019-01" db="EMBL/GenBank/DDBJ databases">
        <authorList>
            <consortium name="Pathogen Informatics"/>
        </authorList>
    </citation>
    <scope>NUCLEOTIDE SEQUENCE [LARGE SCALE GENOMIC DNA]</scope>
    <source>
        <strain evidence="2 3">NCTC10186</strain>
    </source>
</reference>
<dbReference type="Proteomes" id="UP000289862">
    <property type="component" value="Chromosome"/>
</dbReference>
<keyword evidence="1" id="KW-0812">Transmembrane</keyword>
<proteinExistence type="predicted"/>
<accession>A0A449AYV9</accession>
<evidence type="ECO:0000256" key="1">
    <source>
        <dbReference type="SAM" id="Phobius"/>
    </source>
</evidence>
<dbReference type="KEGG" id="mgal:NCTC10186_00139"/>
<dbReference type="EMBL" id="LR215031">
    <property type="protein sequence ID" value="VEU72672.1"/>
    <property type="molecule type" value="Genomic_DNA"/>
</dbReference>
<keyword evidence="3" id="KW-1185">Reference proteome</keyword>